<evidence type="ECO:0000256" key="1">
    <source>
        <dbReference type="ARBA" id="ARBA00022691"/>
    </source>
</evidence>
<dbReference type="KEGG" id="adg:Adeg_0324"/>
<dbReference type="InterPro" id="IPR050377">
    <property type="entry name" value="Radical_SAM_PqqE_MftC-like"/>
</dbReference>
<dbReference type="PANTHER" id="PTHR11228:SF7">
    <property type="entry name" value="PQQA PEPTIDE CYCLASE"/>
    <property type="match status" value="1"/>
</dbReference>
<dbReference type="STRING" id="429009.Adeg_0324"/>
<keyword evidence="1" id="KW-0949">S-adenosyl-L-methionine</keyword>
<evidence type="ECO:0000259" key="5">
    <source>
        <dbReference type="PROSITE" id="PS51918"/>
    </source>
</evidence>
<dbReference type="SUPFAM" id="SSF102114">
    <property type="entry name" value="Radical SAM enzymes"/>
    <property type="match status" value="1"/>
</dbReference>
<dbReference type="SMART" id="SM00729">
    <property type="entry name" value="Elp3"/>
    <property type="match status" value="1"/>
</dbReference>
<keyword evidence="7" id="KW-1185">Reference proteome</keyword>
<dbReference type="InterPro" id="IPR007197">
    <property type="entry name" value="rSAM"/>
</dbReference>
<dbReference type="OrthoDB" id="9808591at2"/>
<dbReference type="Gene3D" id="3.20.20.70">
    <property type="entry name" value="Aldolase class I"/>
    <property type="match status" value="1"/>
</dbReference>
<accession>C9RB60</accession>
<protein>
    <submittedName>
        <fullName evidence="6">Radical SAM domain protein</fullName>
    </submittedName>
</protein>
<dbReference type="SFLD" id="SFLDS00029">
    <property type="entry name" value="Radical_SAM"/>
    <property type="match status" value="1"/>
</dbReference>
<dbReference type="NCBIfam" id="TIGR04085">
    <property type="entry name" value="rSAM_more_4Fe4S"/>
    <property type="match status" value="1"/>
</dbReference>
<dbReference type="RefSeq" id="WP_015738365.1">
    <property type="nucleotide sequence ID" value="NC_013385.1"/>
</dbReference>
<dbReference type="Pfam" id="PF13186">
    <property type="entry name" value="SPASM"/>
    <property type="match status" value="1"/>
</dbReference>
<dbReference type="SFLD" id="SFLDG01067">
    <property type="entry name" value="SPASM/twitch_domain_containing"/>
    <property type="match status" value="1"/>
</dbReference>
<evidence type="ECO:0000256" key="4">
    <source>
        <dbReference type="ARBA" id="ARBA00023014"/>
    </source>
</evidence>
<dbReference type="GO" id="GO:0051536">
    <property type="term" value="F:iron-sulfur cluster binding"/>
    <property type="evidence" value="ECO:0007669"/>
    <property type="project" value="UniProtKB-KW"/>
</dbReference>
<dbReference type="Proteomes" id="UP000002620">
    <property type="component" value="Chromosome"/>
</dbReference>
<dbReference type="HOGENOM" id="CLU_009273_4_0_9"/>
<feature type="domain" description="Radical SAM core" evidence="5">
    <location>
        <begin position="118"/>
        <end position="336"/>
    </location>
</feature>
<keyword evidence="4" id="KW-0411">Iron-sulfur</keyword>
<dbReference type="CDD" id="cd21123">
    <property type="entry name" value="SPASM_MftC-like"/>
    <property type="match status" value="1"/>
</dbReference>
<dbReference type="GO" id="GO:0046872">
    <property type="term" value="F:metal ion binding"/>
    <property type="evidence" value="ECO:0007669"/>
    <property type="project" value="UniProtKB-KW"/>
</dbReference>
<evidence type="ECO:0000313" key="7">
    <source>
        <dbReference type="Proteomes" id="UP000002620"/>
    </source>
</evidence>
<name>C9RB60_AMMDK</name>
<evidence type="ECO:0000256" key="2">
    <source>
        <dbReference type="ARBA" id="ARBA00022723"/>
    </source>
</evidence>
<keyword evidence="3" id="KW-0408">Iron</keyword>
<dbReference type="GO" id="GO:0006783">
    <property type="term" value="P:heme biosynthetic process"/>
    <property type="evidence" value="ECO:0007669"/>
    <property type="project" value="TreeGrafter"/>
</dbReference>
<gene>
    <name evidence="6" type="ordered locus">Adeg_0324</name>
</gene>
<dbReference type="CDD" id="cd01335">
    <property type="entry name" value="Radical_SAM"/>
    <property type="match status" value="1"/>
</dbReference>
<reference evidence="6 7" key="1">
    <citation type="submission" date="2009-10" db="EMBL/GenBank/DDBJ databases">
        <title>Complete sequence of chromosome of Ammonifex degensii KC4.</title>
        <authorList>
            <consortium name="US DOE Joint Genome Institute"/>
            <person name="Kerfeld C."/>
            <person name="Goodner B."/>
            <person name="Huber H."/>
            <person name="Stetter K."/>
            <person name="Lucas S."/>
            <person name="Copeland A."/>
            <person name="Lapidus A."/>
            <person name="Glavina del Rio T."/>
            <person name="Dalin E."/>
            <person name="Tice H."/>
            <person name="Bruce D."/>
            <person name="Goodwin L."/>
            <person name="Pitluck S."/>
            <person name="Saunders E."/>
            <person name="Brettin T."/>
            <person name="Detter J.C."/>
            <person name="Han C."/>
            <person name="Larimer F."/>
            <person name="Land M."/>
            <person name="Hauser L."/>
            <person name="Kyrpides N."/>
            <person name="Ovchinnikova G."/>
            <person name="Richardson P."/>
        </authorList>
    </citation>
    <scope>NUCLEOTIDE SEQUENCE [LARGE SCALE GENOMIC DNA]</scope>
    <source>
        <strain evidence="7">DSM 10501 / KC4</strain>
    </source>
</reference>
<dbReference type="GO" id="GO:0003824">
    <property type="term" value="F:catalytic activity"/>
    <property type="evidence" value="ECO:0007669"/>
    <property type="project" value="InterPro"/>
</dbReference>
<dbReference type="SFLD" id="SFLDG01386">
    <property type="entry name" value="main_SPASM_domain-containing"/>
    <property type="match status" value="1"/>
</dbReference>
<organism evidence="6 7">
    <name type="scientific">Ammonifex degensii (strain DSM 10501 / KC4)</name>
    <dbReference type="NCBI Taxonomy" id="429009"/>
    <lineage>
        <taxon>Bacteria</taxon>
        <taxon>Bacillati</taxon>
        <taxon>Bacillota</taxon>
        <taxon>Clostridia</taxon>
        <taxon>Thermoanaerobacterales</taxon>
        <taxon>Thermoanaerobacteraceae</taxon>
        <taxon>Ammonifex</taxon>
    </lineage>
</organism>
<proteinExistence type="predicted"/>
<sequence length="480" mass="54224">MGLVILKREHLKQKTDFMKLKMLFNNTLTRKFVMERLLQPAGDGSSRLEAMMDRMAEGAKPRGVEEKLFFSLMEIIRQGIGIPKEHFPRYLKHPNIRRTILNVAESARLYGVTLPQVFAAPLMVVWNLTYNCNLRCRHCYEDAGSLRPRNLPREELSREEKLALVEEIARANIPTLSFSGGEPLACQDFWEVAAKARELGLYLSMNTNGTLITRDVASRLKELDFAYVAVSVDSARPERHDEFRGVKGSWEKAVQGIRNLVSAGVTAVLSVTLTKFNFSELRELFRLGEELGVNRVMVYNFIPVGRGQGIRSLDLSPEEREEALRVMYEYMQSGGRLCSTAPQLGRVCLQRGRADLVPLAHIGAEKAKELAILAEWIGGCGVARAYLALQPDGTITPCVYMPEVKLGHVRTDRLIEVWRQHPFLEALRDRRKLWGNCGVCDYRYVCGGCRARALAYYGDPHAPDPGCIRNLAYCREAEVC</sequence>
<dbReference type="PROSITE" id="PS51918">
    <property type="entry name" value="RADICAL_SAM"/>
    <property type="match status" value="1"/>
</dbReference>
<dbReference type="InterPro" id="IPR023885">
    <property type="entry name" value="4Fe4S-binding_SPASM_dom"/>
</dbReference>
<evidence type="ECO:0000256" key="3">
    <source>
        <dbReference type="ARBA" id="ARBA00023004"/>
    </source>
</evidence>
<dbReference type="AlphaFoldDB" id="C9RB60"/>
<keyword evidence="2" id="KW-0479">Metal-binding</keyword>
<dbReference type="Pfam" id="PF04055">
    <property type="entry name" value="Radical_SAM"/>
    <property type="match status" value="1"/>
</dbReference>
<evidence type="ECO:0000313" key="6">
    <source>
        <dbReference type="EMBL" id="ACX51487.1"/>
    </source>
</evidence>
<dbReference type="EMBL" id="CP001785">
    <property type="protein sequence ID" value="ACX51487.1"/>
    <property type="molecule type" value="Genomic_DNA"/>
</dbReference>
<dbReference type="PANTHER" id="PTHR11228">
    <property type="entry name" value="RADICAL SAM DOMAIN PROTEIN"/>
    <property type="match status" value="1"/>
</dbReference>
<dbReference type="eggNOG" id="COG0535">
    <property type="taxonomic scope" value="Bacteria"/>
</dbReference>
<dbReference type="InterPro" id="IPR006638">
    <property type="entry name" value="Elp3/MiaA/NifB-like_rSAM"/>
</dbReference>
<dbReference type="InterPro" id="IPR058240">
    <property type="entry name" value="rSAM_sf"/>
</dbReference>
<dbReference type="InterPro" id="IPR013785">
    <property type="entry name" value="Aldolase_TIM"/>
</dbReference>